<dbReference type="AlphaFoldDB" id="A0A2V3W4H0"/>
<keyword evidence="1" id="KW-1133">Transmembrane helix</keyword>
<proteinExistence type="predicted"/>
<accession>A0A2V3W4H0</accession>
<organism evidence="2 3">
    <name type="scientific">Streptohalobacillus salinus</name>
    <dbReference type="NCBI Taxonomy" id="621096"/>
    <lineage>
        <taxon>Bacteria</taxon>
        <taxon>Bacillati</taxon>
        <taxon>Bacillota</taxon>
        <taxon>Bacilli</taxon>
        <taxon>Bacillales</taxon>
        <taxon>Bacillaceae</taxon>
        <taxon>Streptohalobacillus</taxon>
    </lineage>
</organism>
<evidence type="ECO:0000256" key="1">
    <source>
        <dbReference type="SAM" id="Phobius"/>
    </source>
</evidence>
<protein>
    <submittedName>
        <fullName evidence="2">Uncharacterized protein</fullName>
    </submittedName>
</protein>
<dbReference type="EMBL" id="QJJR01000010">
    <property type="protein sequence ID" value="PXW89197.1"/>
    <property type="molecule type" value="Genomic_DNA"/>
</dbReference>
<feature type="transmembrane region" description="Helical" evidence="1">
    <location>
        <begin position="40"/>
        <end position="61"/>
    </location>
</feature>
<name>A0A2V3W4H0_9BACI</name>
<reference evidence="2 3" key="1">
    <citation type="submission" date="2018-05" db="EMBL/GenBank/DDBJ databases">
        <title>Genomic Encyclopedia of Type Strains, Phase IV (KMG-IV): sequencing the most valuable type-strain genomes for metagenomic binning, comparative biology and taxonomic classification.</title>
        <authorList>
            <person name="Goeker M."/>
        </authorList>
    </citation>
    <scope>NUCLEOTIDE SEQUENCE [LARGE SCALE GENOMIC DNA]</scope>
    <source>
        <strain evidence="2 3">DSM 22440</strain>
    </source>
</reference>
<evidence type="ECO:0000313" key="3">
    <source>
        <dbReference type="Proteomes" id="UP000247922"/>
    </source>
</evidence>
<feature type="transmembrane region" description="Helical" evidence="1">
    <location>
        <begin position="9"/>
        <end position="28"/>
    </location>
</feature>
<gene>
    <name evidence="2" type="ORF">DES38_11058</name>
</gene>
<evidence type="ECO:0000313" key="2">
    <source>
        <dbReference type="EMBL" id="PXW89197.1"/>
    </source>
</evidence>
<sequence>MKNYWAKVTALPMATFNMILGIILFYQYGRFEEKNIWVTVVSYLFIIVVSIFFFASVINVMRRYLMNKKNK</sequence>
<keyword evidence="1" id="KW-0472">Membrane</keyword>
<dbReference type="Proteomes" id="UP000247922">
    <property type="component" value="Unassembled WGS sequence"/>
</dbReference>
<keyword evidence="1" id="KW-0812">Transmembrane</keyword>
<keyword evidence="3" id="KW-1185">Reference proteome</keyword>
<comment type="caution">
    <text evidence="2">The sequence shown here is derived from an EMBL/GenBank/DDBJ whole genome shotgun (WGS) entry which is preliminary data.</text>
</comment>
<dbReference type="RefSeq" id="WP_110251750.1">
    <property type="nucleotide sequence ID" value="NZ_QJJR01000010.1"/>
</dbReference>